<feature type="chain" id="PRO_5040167266" evidence="2">
    <location>
        <begin position="22"/>
        <end position="84"/>
    </location>
</feature>
<feature type="region of interest" description="Disordered" evidence="1">
    <location>
        <begin position="23"/>
        <end position="84"/>
    </location>
</feature>
<name>A0A9Q1BX27_HOLLE</name>
<evidence type="ECO:0000256" key="1">
    <source>
        <dbReference type="SAM" id="MobiDB-lite"/>
    </source>
</evidence>
<evidence type="ECO:0000313" key="3">
    <source>
        <dbReference type="EMBL" id="KAJ8034908.1"/>
    </source>
</evidence>
<accession>A0A9Q1BX27</accession>
<reference evidence="3" key="1">
    <citation type="submission" date="2021-10" db="EMBL/GenBank/DDBJ databases">
        <title>Tropical sea cucumber genome reveals ecological adaptation and Cuvierian tubules defense mechanism.</title>
        <authorList>
            <person name="Chen T."/>
        </authorList>
    </citation>
    <scope>NUCLEOTIDE SEQUENCE</scope>
    <source>
        <strain evidence="3">Nanhai2018</strain>
        <tissue evidence="3">Muscle</tissue>
    </source>
</reference>
<feature type="compositionally biased region" description="Polar residues" evidence="1">
    <location>
        <begin position="24"/>
        <end position="40"/>
    </location>
</feature>
<gene>
    <name evidence="3" type="ORF">HOLleu_21935</name>
</gene>
<dbReference type="AlphaFoldDB" id="A0A9Q1BX27"/>
<organism evidence="3 4">
    <name type="scientific">Holothuria leucospilota</name>
    <name type="common">Black long sea cucumber</name>
    <name type="synonym">Mertensiothuria leucospilota</name>
    <dbReference type="NCBI Taxonomy" id="206669"/>
    <lineage>
        <taxon>Eukaryota</taxon>
        <taxon>Metazoa</taxon>
        <taxon>Echinodermata</taxon>
        <taxon>Eleutherozoa</taxon>
        <taxon>Echinozoa</taxon>
        <taxon>Holothuroidea</taxon>
        <taxon>Aspidochirotacea</taxon>
        <taxon>Aspidochirotida</taxon>
        <taxon>Holothuriidae</taxon>
        <taxon>Holothuria</taxon>
    </lineage>
</organism>
<feature type="signal peptide" evidence="2">
    <location>
        <begin position="1"/>
        <end position="21"/>
    </location>
</feature>
<proteinExistence type="predicted"/>
<evidence type="ECO:0000313" key="4">
    <source>
        <dbReference type="Proteomes" id="UP001152320"/>
    </source>
</evidence>
<protein>
    <submittedName>
        <fullName evidence="3">Uncharacterized protein</fullName>
    </submittedName>
</protein>
<comment type="caution">
    <text evidence="3">The sequence shown here is derived from an EMBL/GenBank/DDBJ whole genome shotgun (WGS) entry which is preliminary data.</text>
</comment>
<sequence>MVNGILFKLHLMVMIPRSYLAETSEGNQYRRNRRASSQTKVPIKEEILLNDEEIGREDNGGQNESRPQRNRKPPTWLKDYVTYK</sequence>
<dbReference type="Proteomes" id="UP001152320">
    <property type="component" value="Chromosome 10"/>
</dbReference>
<dbReference type="EMBL" id="JAIZAY010000010">
    <property type="protein sequence ID" value="KAJ8034908.1"/>
    <property type="molecule type" value="Genomic_DNA"/>
</dbReference>
<keyword evidence="2" id="KW-0732">Signal</keyword>
<evidence type="ECO:0000256" key="2">
    <source>
        <dbReference type="SAM" id="SignalP"/>
    </source>
</evidence>
<keyword evidence="4" id="KW-1185">Reference proteome</keyword>